<dbReference type="FunFam" id="3.30.160.60:FF:000774">
    <property type="entry name" value="Zinc finger protein"/>
    <property type="match status" value="1"/>
</dbReference>
<organism evidence="7 8">
    <name type="scientific">Salarias fasciatus</name>
    <name type="common">Jewelled blenny</name>
    <name type="synonym">Blennius fasciatus</name>
    <dbReference type="NCBI Taxonomy" id="181472"/>
    <lineage>
        <taxon>Eukaryota</taxon>
        <taxon>Metazoa</taxon>
        <taxon>Chordata</taxon>
        <taxon>Craniata</taxon>
        <taxon>Vertebrata</taxon>
        <taxon>Euteleostomi</taxon>
        <taxon>Actinopterygii</taxon>
        <taxon>Neopterygii</taxon>
        <taxon>Teleostei</taxon>
        <taxon>Neoteleostei</taxon>
        <taxon>Acanthomorphata</taxon>
        <taxon>Ovalentaria</taxon>
        <taxon>Blenniimorphae</taxon>
        <taxon>Blenniiformes</taxon>
        <taxon>Blennioidei</taxon>
        <taxon>Blenniidae</taxon>
        <taxon>Salariinae</taxon>
        <taxon>Salarias</taxon>
    </lineage>
</organism>
<dbReference type="AlphaFoldDB" id="A0A672GFN0"/>
<dbReference type="InterPro" id="IPR050717">
    <property type="entry name" value="C2H2-ZF_Transcription_Reg"/>
</dbReference>
<reference evidence="7" key="1">
    <citation type="submission" date="2019-06" db="EMBL/GenBank/DDBJ databases">
        <authorList>
            <consortium name="Wellcome Sanger Institute Data Sharing"/>
        </authorList>
    </citation>
    <scope>NUCLEOTIDE SEQUENCE [LARGE SCALE GENOMIC DNA]</scope>
</reference>
<reference evidence="7" key="3">
    <citation type="submission" date="2025-09" db="UniProtKB">
        <authorList>
            <consortium name="Ensembl"/>
        </authorList>
    </citation>
    <scope>IDENTIFICATION</scope>
</reference>
<keyword evidence="2" id="KW-0677">Repeat</keyword>
<keyword evidence="1" id="KW-0479">Metal-binding</keyword>
<dbReference type="GO" id="GO:0000981">
    <property type="term" value="F:DNA-binding transcription factor activity, RNA polymerase II-specific"/>
    <property type="evidence" value="ECO:0007669"/>
    <property type="project" value="TreeGrafter"/>
</dbReference>
<evidence type="ECO:0000313" key="7">
    <source>
        <dbReference type="Ensembl" id="ENSSFAP00005017636.1"/>
    </source>
</evidence>
<evidence type="ECO:0000256" key="5">
    <source>
        <dbReference type="PROSITE-ProRule" id="PRU00042"/>
    </source>
</evidence>
<dbReference type="PANTHER" id="PTHR14196">
    <property type="entry name" value="ODD-SKIPPED - RELATED"/>
    <property type="match status" value="1"/>
</dbReference>
<name>A0A672GFN0_SALFA</name>
<proteinExistence type="predicted"/>
<dbReference type="PROSITE" id="PS00028">
    <property type="entry name" value="ZINC_FINGER_C2H2_1"/>
    <property type="match status" value="5"/>
</dbReference>
<dbReference type="Pfam" id="PF00096">
    <property type="entry name" value="zf-C2H2"/>
    <property type="match status" value="5"/>
</dbReference>
<feature type="domain" description="C2H2-type" evidence="6">
    <location>
        <begin position="319"/>
        <end position="346"/>
    </location>
</feature>
<evidence type="ECO:0000256" key="2">
    <source>
        <dbReference type="ARBA" id="ARBA00022737"/>
    </source>
</evidence>
<dbReference type="FunFam" id="3.30.160.60:FF:000912">
    <property type="entry name" value="Zinc finger protein 660"/>
    <property type="match status" value="2"/>
</dbReference>
<dbReference type="InterPro" id="IPR036236">
    <property type="entry name" value="Znf_C2H2_sf"/>
</dbReference>
<evidence type="ECO:0000259" key="6">
    <source>
        <dbReference type="PROSITE" id="PS50157"/>
    </source>
</evidence>
<evidence type="ECO:0000313" key="8">
    <source>
        <dbReference type="Proteomes" id="UP000472267"/>
    </source>
</evidence>
<feature type="domain" description="C2H2-type" evidence="6">
    <location>
        <begin position="207"/>
        <end position="234"/>
    </location>
</feature>
<reference evidence="7" key="2">
    <citation type="submission" date="2025-08" db="UniProtKB">
        <authorList>
            <consortium name="Ensembl"/>
        </authorList>
    </citation>
    <scope>IDENTIFICATION</scope>
</reference>
<accession>A0A672GFN0</accession>
<feature type="domain" description="C2H2-type" evidence="6">
    <location>
        <begin position="235"/>
        <end position="262"/>
    </location>
</feature>
<dbReference type="InParanoid" id="A0A672GFN0"/>
<protein>
    <recommendedName>
        <fullName evidence="6">C2H2-type domain-containing protein</fullName>
    </recommendedName>
</protein>
<feature type="domain" description="C2H2-type" evidence="6">
    <location>
        <begin position="347"/>
        <end position="374"/>
    </location>
</feature>
<dbReference type="PANTHER" id="PTHR14196:SF12">
    <property type="entry name" value="ZINC FINGER PROTEIN 208-LIKE"/>
    <property type="match status" value="1"/>
</dbReference>
<evidence type="ECO:0000256" key="1">
    <source>
        <dbReference type="ARBA" id="ARBA00022723"/>
    </source>
</evidence>
<keyword evidence="3 5" id="KW-0863">Zinc-finger</keyword>
<dbReference type="GO" id="GO:0005634">
    <property type="term" value="C:nucleus"/>
    <property type="evidence" value="ECO:0007669"/>
    <property type="project" value="TreeGrafter"/>
</dbReference>
<dbReference type="SMART" id="SM00355">
    <property type="entry name" value="ZnF_C2H2"/>
    <property type="match status" value="6"/>
</dbReference>
<dbReference type="FunFam" id="3.30.160.60:FF:002343">
    <property type="entry name" value="Zinc finger protein 33A"/>
    <property type="match status" value="3"/>
</dbReference>
<evidence type="ECO:0000256" key="3">
    <source>
        <dbReference type="ARBA" id="ARBA00022771"/>
    </source>
</evidence>
<feature type="domain" description="C2H2-type" evidence="6">
    <location>
        <begin position="291"/>
        <end position="318"/>
    </location>
</feature>
<sequence length="403" mass="46565">VSVRSRCGLGAMNRGQTWSKEEIRCLIEIWADEHISAQLSSTHKNADIFKLFSKQMREHGFQRSVEQCRIKTKKLRQQYIKVRDALKRSGSSTTVKDRFEWFDSFDKILGTKPDVEPVDIVESFENAMEAPAEETLTDADVSRTSTPKAGKQLWCKCFQAECEERCEETDHNKHQSKVPAEEILYEARGEHFRQPVHKRAHTVEKPYSCQTCGKSFGYQSSLLRHMRTHTGEKPYFCETCGRRFSQRCDLKVHMRTHTGEKPHSCETCGDSFRHRTSLLRHISVHTGEKPYHCEAFGKSFSQWSELKVHRRTHTGEKPHPCETCGKRFSRRSDLKVHRRTHTGEKPHSCETCGKSFSRHISLLHHITAHTGEKPCSCETREKFQKSSLMPESPEIIQFDGNAV</sequence>
<dbReference type="InterPro" id="IPR044822">
    <property type="entry name" value="Myb_DNA-bind_4"/>
</dbReference>
<dbReference type="Gene3D" id="3.30.160.60">
    <property type="entry name" value="Classic Zinc Finger"/>
    <property type="match status" value="6"/>
</dbReference>
<feature type="domain" description="C2H2-type" evidence="6">
    <location>
        <begin position="263"/>
        <end position="290"/>
    </location>
</feature>
<dbReference type="Ensembl" id="ENSSFAT00005018315.1">
    <property type="protein sequence ID" value="ENSSFAP00005017636.1"/>
    <property type="gene ID" value="ENSSFAG00005009318.1"/>
</dbReference>
<dbReference type="InterPro" id="IPR013087">
    <property type="entry name" value="Znf_C2H2_type"/>
</dbReference>
<dbReference type="GO" id="GO:0008270">
    <property type="term" value="F:zinc ion binding"/>
    <property type="evidence" value="ECO:0007669"/>
    <property type="project" value="UniProtKB-KW"/>
</dbReference>
<evidence type="ECO:0000256" key="4">
    <source>
        <dbReference type="ARBA" id="ARBA00022833"/>
    </source>
</evidence>
<dbReference type="Gene3D" id="1.10.10.60">
    <property type="entry name" value="Homeodomain-like"/>
    <property type="match status" value="1"/>
</dbReference>
<dbReference type="Pfam" id="PF13837">
    <property type="entry name" value="Myb_DNA-bind_4"/>
    <property type="match status" value="1"/>
</dbReference>
<keyword evidence="8" id="KW-1185">Reference proteome</keyword>
<dbReference type="SUPFAM" id="SSF57667">
    <property type="entry name" value="beta-beta-alpha zinc fingers"/>
    <property type="match status" value="4"/>
</dbReference>
<dbReference type="PROSITE" id="PS50157">
    <property type="entry name" value="ZINC_FINGER_C2H2_2"/>
    <property type="match status" value="6"/>
</dbReference>
<dbReference type="OMA" id="IWADEHI"/>
<dbReference type="FunFam" id="1.10.10.60:FF:000032">
    <property type="entry name" value="Zinc finger and SCAN domain-containing 20"/>
    <property type="match status" value="1"/>
</dbReference>
<dbReference type="Proteomes" id="UP000472267">
    <property type="component" value="Chromosome 3"/>
</dbReference>
<dbReference type="GO" id="GO:0000977">
    <property type="term" value="F:RNA polymerase II transcription regulatory region sequence-specific DNA binding"/>
    <property type="evidence" value="ECO:0007669"/>
    <property type="project" value="TreeGrafter"/>
</dbReference>
<keyword evidence="4" id="KW-0862">Zinc</keyword>